<evidence type="ECO:0000256" key="3">
    <source>
        <dbReference type="SAM" id="MobiDB-lite"/>
    </source>
</evidence>
<sequence>MDPVPEEAIHHERKIRIICIGAGASGLCLAYKLQRSFRRFTLMVYEKNAEISGTWYENRYPGCACDIPAHNYTYSFEPKPDWSKLYASSHEIKGYFNDFSSKYGLIEYIKIRHKVNEAQWREAEGTWKVAIEDLDSGQIFDDYCDILINAGGYLNHWQWPDVPGLHEYEGQLLHSANWDVGVELRGKKVGLIGNGSSAVQILPQIQPEVDCVTNFIRSPVWIVPTIGDSQHTYTRHEIENFVTNPRALMSVRKKNETVTNSIFSVYLRGSKLQNESKIQLTSDMKGKLRNKTLEDKLIPAFSVGCRRLTPDAGYLVALTKENVHVVHQGVASFTTGGCKSDDGTEHLLDIIICATGFNTSFRPRFPIVGLDGKNLQDVWTEQPKSYLGIAISGFPNLLTLLGPNSPVGNGPTLSAIEAQTDHILQMIDRYQTENIHSFYPKAEAVDDFAAHVRDFMQKSVWTEDCRSGYKNHSVDDRIPTLWPGSTLHCLEALRELRADDWDIRYNGNRFAWLGNGISQTEFDATSDLAYYIRDRDDSPFASRRRRREVLSRSGTQPPRELHKTHRPTDVSF</sequence>
<dbReference type="InterPro" id="IPR036188">
    <property type="entry name" value="FAD/NAD-bd_sf"/>
</dbReference>
<protein>
    <recommendedName>
        <fullName evidence="6">FAD/NAD(P)-binding domain-containing protein</fullName>
    </recommendedName>
</protein>
<dbReference type="Gene3D" id="3.50.50.60">
    <property type="entry name" value="FAD/NAD(P)-binding domain"/>
    <property type="match status" value="2"/>
</dbReference>
<gene>
    <name evidence="4" type="ORF">GJ744_008043</name>
</gene>
<dbReference type="OrthoDB" id="74360at2759"/>
<comment type="caution">
    <text evidence="4">The sequence shown here is derived from an EMBL/GenBank/DDBJ whole genome shotgun (WGS) entry which is preliminary data.</text>
</comment>
<dbReference type="AlphaFoldDB" id="A0A8H7AQU5"/>
<organism evidence="4 5">
    <name type="scientific">Endocarpon pusillum</name>
    <dbReference type="NCBI Taxonomy" id="364733"/>
    <lineage>
        <taxon>Eukaryota</taxon>
        <taxon>Fungi</taxon>
        <taxon>Dikarya</taxon>
        <taxon>Ascomycota</taxon>
        <taxon>Pezizomycotina</taxon>
        <taxon>Eurotiomycetes</taxon>
        <taxon>Chaetothyriomycetidae</taxon>
        <taxon>Verrucariales</taxon>
        <taxon>Verrucariaceae</taxon>
        <taxon>Endocarpon</taxon>
    </lineage>
</organism>
<dbReference type="PANTHER" id="PTHR42877:SF8">
    <property type="entry name" value="MONOOXYGENASE"/>
    <property type="match status" value="1"/>
</dbReference>
<name>A0A8H7AQU5_9EURO</name>
<evidence type="ECO:0000256" key="1">
    <source>
        <dbReference type="ARBA" id="ARBA00001974"/>
    </source>
</evidence>
<dbReference type="EMBL" id="JAACFV010000041">
    <property type="protein sequence ID" value="KAF7509480.1"/>
    <property type="molecule type" value="Genomic_DNA"/>
</dbReference>
<accession>A0A8H7AQU5</accession>
<comment type="cofactor">
    <cofactor evidence="1">
        <name>FAD</name>
        <dbReference type="ChEBI" id="CHEBI:57692"/>
    </cofactor>
</comment>
<evidence type="ECO:0000256" key="2">
    <source>
        <dbReference type="ARBA" id="ARBA00010139"/>
    </source>
</evidence>
<reference evidence="4" key="1">
    <citation type="submission" date="2020-02" db="EMBL/GenBank/DDBJ databases">
        <authorList>
            <person name="Palmer J.M."/>
        </authorList>
    </citation>
    <scope>NUCLEOTIDE SEQUENCE</scope>
    <source>
        <strain evidence="4">EPUS1.4</strain>
        <tissue evidence="4">Thallus</tissue>
    </source>
</reference>
<evidence type="ECO:0000313" key="5">
    <source>
        <dbReference type="Proteomes" id="UP000606974"/>
    </source>
</evidence>
<dbReference type="Pfam" id="PF13450">
    <property type="entry name" value="NAD_binding_8"/>
    <property type="match status" value="1"/>
</dbReference>
<dbReference type="InterPro" id="IPR051209">
    <property type="entry name" value="FAD-bind_Monooxygenase_sf"/>
</dbReference>
<dbReference type="PANTHER" id="PTHR42877">
    <property type="entry name" value="L-ORNITHINE N(5)-MONOOXYGENASE-RELATED"/>
    <property type="match status" value="1"/>
</dbReference>
<keyword evidence="5" id="KW-1185">Reference proteome</keyword>
<comment type="similarity">
    <text evidence="2">Belongs to the FAD-binding monooxygenase family.</text>
</comment>
<evidence type="ECO:0000313" key="4">
    <source>
        <dbReference type="EMBL" id="KAF7509480.1"/>
    </source>
</evidence>
<dbReference type="Proteomes" id="UP000606974">
    <property type="component" value="Unassembled WGS sequence"/>
</dbReference>
<dbReference type="SUPFAM" id="SSF51905">
    <property type="entry name" value="FAD/NAD(P)-binding domain"/>
    <property type="match status" value="2"/>
</dbReference>
<feature type="region of interest" description="Disordered" evidence="3">
    <location>
        <begin position="542"/>
        <end position="572"/>
    </location>
</feature>
<evidence type="ECO:0008006" key="6">
    <source>
        <dbReference type="Google" id="ProtNLM"/>
    </source>
</evidence>
<proteinExistence type="inferred from homology"/>